<evidence type="ECO:0000256" key="6">
    <source>
        <dbReference type="ARBA" id="ARBA00023180"/>
    </source>
</evidence>
<keyword evidence="4 7" id="KW-1133">Transmembrane helix</keyword>
<keyword evidence="6" id="KW-0325">Glycoprotein</keyword>
<protein>
    <submittedName>
        <fullName evidence="9">Ig-like domain-containing protein</fullName>
    </submittedName>
</protein>
<evidence type="ECO:0000313" key="8">
    <source>
        <dbReference type="Proteomes" id="UP000887569"/>
    </source>
</evidence>
<keyword evidence="8" id="KW-1185">Reference proteome</keyword>
<evidence type="ECO:0000256" key="3">
    <source>
        <dbReference type="ARBA" id="ARBA00022729"/>
    </source>
</evidence>
<evidence type="ECO:0000256" key="7">
    <source>
        <dbReference type="SAM" id="Phobius"/>
    </source>
</evidence>
<evidence type="ECO:0000256" key="2">
    <source>
        <dbReference type="ARBA" id="ARBA00022692"/>
    </source>
</evidence>
<organism evidence="8 9">
    <name type="scientific">Parascaris univalens</name>
    <name type="common">Nematode worm</name>
    <dbReference type="NCBI Taxonomy" id="6257"/>
    <lineage>
        <taxon>Eukaryota</taxon>
        <taxon>Metazoa</taxon>
        <taxon>Ecdysozoa</taxon>
        <taxon>Nematoda</taxon>
        <taxon>Chromadorea</taxon>
        <taxon>Rhabditida</taxon>
        <taxon>Spirurina</taxon>
        <taxon>Ascaridomorpha</taxon>
        <taxon>Ascaridoidea</taxon>
        <taxon>Ascarididae</taxon>
        <taxon>Parascaris</taxon>
    </lineage>
</organism>
<evidence type="ECO:0000256" key="1">
    <source>
        <dbReference type="ARBA" id="ARBA00004479"/>
    </source>
</evidence>
<evidence type="ECO:0000256" key="5">
    <source>
        <dbReference type="ARBA" id="ARBA00023136"/>
    </source>
</evidence>
<name>A0A915AA30_PARUN</name>
<dbReference type="PANTHER" id="PTHR32178:SF6">
    <property type="entry name" value="IG-LIKE DOMAIN-CONTAINING PROTEIN"/>
    <property type="match status" value="1"/>
</dbReference>
<proteinExistence type="predicted"/>
<dbReference type="PANTHER" id="PTHR32178">
    <property type="entry name" value="FAM187"/>
    <property type="match status" value="1"/>
</dbReference>
<accession>A0A915AA30</accession>
<evidence type="ECO:0000313" key="9">
    <source>
        <dbReference type="WBParaSite" id="PgR001X_g289_t01"/>
    </source>
</evidence>
<reference evidence="9" key="1">
    <citation type="submission" date="2022-11" db="UniProtKB">
        <authorList>
            <consortium name="WormBaseParasite"/>
        </authorList>
    </citation>
    <scope>IDENTIFICATION</scope>
</reference>
<dbReference type="AlphaFoldDB" id="A0A915AA30"/>
<dbReference type="WBParaSite" id="PgR001X_g289_t01">
    <property type="protein sequence ID" value="PgR001X_g289_t01"/>
    <property type="gene ID" value="PgR001X_g289"/>
</dbReference>
<sequence length="516" mass="60246">VLTDLLCAFFPIARAKDSRSELEKEEYNSKLHRFYRCMQIRDERNQSFVNVRAIIVIRDAELNMRCFDCLSPEEQNEVEEIWKPNESFLGKKAHQIFDKIKESILSSLNLYKRRESKEWKYHWERAKFSNGLDGKWKDVIQIKESLSVVDKTIEVLKRKISGSRRRPKIDDHFELTLPAVTKNEMGWYRCVKHTEKTIHVASMYYVDVISNISSRLVFYSGENESKKIENGMQRTFKEFQLHSRGVPTEWSACSRCGPKGGETRRKIKCIVSPIDGVEIHEFANSRLSYMQIFGEIPCRSSLIPNKLRSELWKIEDVEEIAKCHVPCRNASMQTTRIIEEKNEFGRKAVADVLPRGEYRLNERLPPLRKAVQRNTIRAIEKDPYVLSCGLGEEGVQWKLNEIYISSTILALVYPDNRIFINAEHQLIIKYLTMDDDNTFYSCHTAEGEVIRTFSLTVNQNKQQREIIAYVNFGIRFGAFVLILIMVLSVVLNTSVQSEIYRRAASIQKFQQTQRNR</sequence>
<dbReference type="GO" id="GO:0016020">
    <property type="term" value="C:membrane"/>
    <property type="evidence" value="ECO:0007669"/>
    <property type="project" value="UniProtKB-SubCell"/>
</dbReference>
<dbReference type="InterPro" id="IPR039311">
    <property type="entry name" value="FAM187A/B"/>
</dbReference>
<feature type="transmembrane region" description="Helical" evidence="7">
    <location>
        <begin position="466"/>
        <end position="491"/>
    </location>
</feature>
<keyword evidence="2 7" id="KW-0812">Transmembrane</keyword>
<keyword evidence="3" id="KW-0732">Signal</keyword>
<keyword evidence="5 7" id="KW-0472">Membrane</keyword>
<evidence type="ECO:0000256" key="4">
    <source>
        <dbReference type="ARBA" id="ARBA00022989"/>
    </source>
</evidence>
<dbReference type="Proteomes" id="UP000887569">
    <property type="component" value="Unplaced"/>
</dbReference>
<comment type="subcellular location">
    <subcellularLocation>
        <location evidence="1">Membrane</location>
        <topology evidence="1">Single-pass type I membrane protein</topology>
    </subcellularLocation>
</comment>